<reference evidence="5 6" key="1">
    <citation type="journal article" date="2019" name="Int. J. Syst. Evol. Microbiol.">
        <title>The Global Catalogue of Microorganisms (GCM) 10K type strain sequencing project: providing services to taxonomists for standard genome sequencing and annotation.</title>
        <authorList>
            <consortium name="The Broad Institute Genomics Platform"/>
            <consortium name="The Broad Institute Genome Sequencing Center for Infectious Disease"/>
            <person name="Wu L."/>
            <person name="Ma J."/>
        </authorList>
    </citation>
    <scope>NUCLEOTIDE SEQUENCE [LARGE SCALE GENOMIC DNA]</scope>
    <source>
        <strain evidence="5 6">JCM 13595</strain>
    </source>
</reference>
<keyword evidence="6" id="KW-1185">Reference proteome</keyword>
<feature type="domain" description="Hydroxymethylglutaryl-coenzyme A synthase N-terminal" evidence="3">
    <location>
        <begin position="2"/>
        <end position="165"/>
    </location>
</feature>
<dbReference type="PANTHER" id="PTHR43323">
    <property type="entry name" value="3-HYDROXY-3-METHYLGLUTARYL COENZYME A SYNTHASE"/>
    <property type="match status" value="1"/>
</dbReference>
<dbReference type="Pfam" id="PF01154">
    <property type="entry name" value="HMG_CoA_synt_N"/>
    <property type="match status" value="1"/>
</dbReference>
<dbReference type="Proteomes" id="UP001501461">
    <property type="component" value="Unassembled WGS sequence"/>
</dbReference>
<evidence type="ECO:0000313" key="6">
    <source>
        <dbReference type="Proteomes" id="UP001501461"/>
    </source>
</evidence>
<evidence type="ECO:0000259" key="3">
    <source>
        <dbReference type="Pfam" id="PF01154"/>
    </source>
</evidence>
<sequence>MKIGIHDLEVATSHYVLDLDTLAEHQGIDPNKYRLGLGQDAFSMPAPDEDIVTMAAEAAQKLLARHDVGQVRQVLFATESSVDQSKAAGVYLHELLGLPANVRSIELKQACYSGTAALQMAVNAVARNPEEQILVITSDVARYALDTGGEPTQGAGAVAMLISADPHLVEIEPGSGFHTSDVNDFWRPNDSTTPFVDGQLSLDAYLNATTSAWDDLAARRALHLEDIDKFLHHQPFTKMARKQLVALGEHTGTQLSEDLIEESMSYNRALGNTYTASLYFALTAQLHSNDQLAGKRLGFFSYGSGAVAEFFTGVVQEHYRDHIYPDHVAQQLQDRVALSYDEYRGLHQAYAATSQTFSTQPTTNAPFRLSGVTEHQRRYEAQ</sequence>
<dbReference type="InterPro" id="IPR011554">
    <property type="entry name" value="HMG_CoA_synthase_prok"/>
</dbReference>
<proteinExistence type="inferred from homology"/>
<dbReference type="InterPro" id="IPR013528">
    <property type="entry name" value="HMG_CoA_synth_N"/>
</dbReference>
<keyword evidence="2" id="KW-0808">Transferase</keyword>
<dbReference type="InterPro" id="IPR013746">
    <property type="entry name" value="HMG_CoA_synt_C_dom"/>
</dbReference>
<dbReference type="EMBL" id="BAAAMN010000067">
    <property type="protein sequence ID" value="GAA2045866.1"/>
    <property type="molecule type" value="Genomic_DNA"/>
</dbReference>
<gene>
    <name evidence="5" type="ORF">GCM10009720_28410</name>
</gene>
<organism evidence="5 6">
    <name type="scientific">Yaniella flava</name>
    <dbReference type="NCBI Taxonomy" id="287930"/>
    <lineage>
        <taxon>Bacteria</taxon>
        <taxon>Bacillati</taxon>
        <taxon>Actinomycetota</taxon>
        <taxon>Actinomycetes</taxon>
        <taxon>Micrococcales</taxon>
        <taxon>Micrococcaceae</taxon>
        <taxon>Yaniella</taxon>
    </lineage>
</organism>
<dbReference type="SUPFAM" id="SSF53901">
    <property type="entry name" value="Thiolase-like"/>
    <property type="match status" value="2"/>
</dbReference>
<comment type="similarity">
    <text evidence="1">Belongs to the thiolase-like superfamily. HMG-CoA synthase family.</text>
</comment>
<feature type="domain" description="Hydroxymethylglutaryl-coenzyme A synthase C-terminal" evidence="4">
    <location>
        <begin position="257"/>
        <end position="346"/>
    </location>
</feature>
<dbReference type="NCBIfam" id="TIGR01835">
    <property type="entry name" value="HMG-CoA-S_prok"/>
    <property type="match status" value="1"/>
</dbReference>
<dbReference type="CDD" id="cd00827">
    <property type="entry name" value="init_cond_enzymes"/>
    <property type="match status" value="1"/>
</dbReference>
<accession>A0ABN2UXY0</accession>
<evidence type="ECO:0000313" key="5">
    <source>
        <dbReference type="EMBL" id="GAA2045866.1"/>
    </source>
</evidence>
<dbReference type="RefSeq" id="WP_343959932.1">
    <property type="nucleotide sequence ID" value="NZ_BAAAMN010000067.1"/>
</dbReference>
<dbReference type="Gene3D" id="3.40.47.10">
    <property type="match status" value="2"/>
</dbReference>
<dbReference type="InterPro" id="IPR016039">
    <property type="entry name" value="Thiolase-like"/>
</dbReference>
<name>A0ABN2UXY0_9MICC</name>
<protein>
    <submittedName>
        <fullName evidence="5">Hydroxymethylglutaryl-CoA synthase</fullName>
    </submittedName>
</protein>
<dbReference type="Pfam" id="PF08540">
    <property type="entry name" value="HMG_CoA_synt_C"/>
    <property type="match status" value="2"/>
</dbReference>
<evidence type="ECO:0000256" key="2">
    <source>
        <dbReference type="ARBA" id="ARBA00022679"/>
    </source>
</evidence>
<comment type="caution">
    <text evidence="5">The sequence shown here is derived from an EMBL/GenBank/DDBJ whole genome shotgun (WGS) entry which is preliminary data.</text>
</comment>
<dbReference type="PANTHER" id="PTHR43323:SF2">
    <property type="entry name" value="HYDROXYMETHYLGLUTARYL-COA SYNTHASE"/>
    <property type="match status" value="1"/>
</dbReference>
<evidence type="ECO:0000259" key="4">
    <source>
        <dbReference type="Pfam" id="PF08540"/>
    </source>
</evidence>
<evidence type="ECO:0000256" key="1">
    <source>
        <dbReference type="ARBA" id="ARBA00007061"/>
    </source>
</evidence>
<feature type="domain" description="Hydroxymethylglutaryl-coenzyme A synthase C-terminal" evidence="4">
    <location>
        <begin position="176"/>
        <end position="246"/>
    </location>
</feature>